<dbReference type="InterPro" id="IPR003231">
    <property type="entry name" value="ACP"/>
</dbReference>
<feature type="domain" description="Carrier" evidence="14">
    <location>
        <begin position="55"/>
        <end position="130"/>
    </location>
</feature>
<dbReference type="InterPro" id="IPR036736">
    <property type="entry name" value="ACP-like_sf"/>
</dbReference>
<dbReference type="PDB" id="7TGH">
    <property type="method" value="EM"/>
    <property type="resolution" value="2.60 A"/>
    <property type="chains" value="AC=1-133"/>
</dbReference>
<evidence type="ECO:0000256" key="11">
    <source>
        <dbReference type="ARBA" id="ARBA00023128"/>
    </source>
</evidence>
<dbReference type="eggNOG" id="KOG1748">
    <property type="taxonomic scope" value="Eukaryota"/>
</dbReference>
<evidence type="ECO:0000256" key="10">
    <source>
        <dbReference type="ARBA" id="ARBA00023098"/>
    </source>
</evidence>
<evidence type="ECO:0000256" key="1">
    <source>
        <dbReference type="ARBA" id="ARBA00004173"/>
    </source>
</evidence>
<dbReference type="PDB" id="8GYM">
    <property type="method" value="EM"/>
    <property type="resolution" value="2.96 A"/>
    <property type="chains" value="AC/ac=1-133"/>
</dbReference>
<evidence type="ECO:0000256" key="3">
    <source>
        <dbReference type="ARBA" id="ARBA00022448"/>
    </source>
</evidence>
<keyword evidence="3" id="KW-0813">Transport</keyword>
<dbReference type="Pfam" id="PF00550">
    <property type="entry name" value="PP-binding"/>
    <property type="match status" value="1"/>
</dbReference>
<dbReference type="GO" id="GO:0000035">
    <property type="term" value="F:acyl binding"/>
    <property type="evidence" value="ECO:0007669"/>
    <property type="project" value="TreeGrafter"/>
</dbReference>
<dbReference type="OrthoDB" id="448946at2759"/>
<reference evidence="17" key="2">
    <citation type="journal article" date="2022" name="Science">
        <title>Structures of &lt;i&gt;Tetrahymena&lt;/i&gt;'s respiratory chain reveal the diversity of eukaryotic core metabolism.</title>
        <authorList>
            <person name="Zhou L."/>
            <person name="Maldonado M."/>
            <person name="Padavannil A."/>
            <person name="Guo F."/>
            <person name="Letts J.A."/>
        </authorList>
    </citation>
    <scope>STRUCTURE BY ELECTRON MICROSCOPY (2.60 ANGSTROMS)</scope>
</reference>
<evidence type="ECO:0000256" key="13">
    <source>
        <dbReference type="RuleBase" id="RU000722"/>
    </source>
</evidence>
<dbReference type="OMA" id="QSTWNDI"/>
<dbReference type="InParanoid" id="I7MD12"/>
<dbReference type="EMDB" id="EMD-34373"/>
<keyword evidence="5 13" id="KW-0444">Lipid biosynthesis</keyword>
<keyword evidence="12 13" id="KW-0275">Fatty acid biosynthesis</keyword>
<gene>
    <name evidence="15" type="ORF">TTHERM_00470710</name>
</gene>
<comment type="function">
    <text evidence="13">Carrier of the growing fatty acid chain in fatty acid biosynthesis.</text>
</comment>
<evidence type="ECO:0007829" key="20">
    <source>
        <dbReference type="PDB" id="8GYM"/>
    </source>
</evidence>
<dbReference type="Proteomes" id="UP000009168">
    <property type="component" value="Unassembled WGS sequence"/>
</dbReference>
<dbReference type="PANTHER" id="PTHR20863">
    <property type="entry name" value="ACYL CARRIER PROTEIN"/>
    <property type="match status" value="1"/>
</dbReference>
<keyword evidence="7" id="KW-0276">Fatty acid metabolism</keyword>
<evidence type="ECO:0007829" key="19">
    <source>
        <dbReference type="PDB" id="8BQS"/>
    </source>
</evidence>
<keyword evidence="9" id="KW-0249">Electron transport</keyword>
<dbReference type="AlphaFoldDB" id="I7MD12"/>
<evidence type="ECO:0007829" key="17">
    <source>
        <dbReference type="PDB" id="7TGH"/>
    </source>
</evidence>
<keyword evidence="16" id="KW-1185">Reference proteome</keyword>
<sequence length="133" mass="15412">MFGLTKNLLKFAQQANKMNSILNKTNTLQWASVYNYAPQKVVLRNEKSGYYANPDDVARRLIRLISLHDKVQNPSAITLKSTWSEIGVDPLSYVEIMLEAENEFYIELADEDLERFRTVEDAVEFIARNFFTN</sequence>
<evidence type="ECO:0000313" key="15">
    <source>
        <dbReference type="EMBL" id="EAR85298.1"/>
    </source>
</evidence>
<dbReference type="SUPFAM" id="SSF47336">
    <property type="entry name" value="ACP-like"/>
    <property type="match status" value="1"/>
</dbReference>
<evidence type="ECO:0000256" key="4">
    <source>
        <dbReference type="ARBA" id="ARBA00022450"/>
    </source>
</evidence>
<dbReference type="KEGG" id="tet:TTHERM_00470710"/>
<evidence type="ECO:0000259" key="14">
    <source>
        <dbReference type="PROSITE" id="PS50075"/>
    </source>
</evidence>
<dbReference type="EMBL" id="GG662622">
    <property type="protein sequence ID" value="EAR85298.1"/>
    <property type="molecule type" value="Genomic_DNA"/>
</dbReference>
<dbReference type="RefSeq" id="XP_001032961.1">
    <property type="nucleotide sequence ID" value="XM_001032961.3"/>
</dbReference>
<evidence type="ECO:0000256" key="7">
    <source>
        <dbReference type="ARBA" id="ARBA00022832"/>
    </source>
</evidence>
<dbReference type="PDB" id="8B6F">
    <property type="method" value="EM"/>
    <property type="resolution" value="2.80 A"/>
    <property type="chains" value="AW=1-133"/>
</dbReference>
<dbReference type="InterPro" id="IPR009081">
    <property type="entry name" value="PP-bd_ACP"/>
</dbReference>
<dbReference type="EMDB" id="EMD-34403"/>
<keyword evidence="11" id="KW-0496">Mitochondrion</keyword>
<dbReference type="HOGENOM" id="CLU_157611_0_0_1"/>
<keyword evidence="17 18" id="KW-0002">3D-structure</keyword>
<dbReference type="Gene3D" id="1.10.1200.10">
    <property type="entry name" value="ACP-like"/>
    <property type="match status" value="1"/>
</dbReference>
<accession>I7MD12</accession>
<dbReference type="STRING" id="312017.I7MD12"/>
<dbReference type="PDB" id="8BQS">
    <property type="method" value="EM"/>
    <property type="resolution" value="2.90 A"/>
    <property type="chains" value="AW=1-133"/>
</dbReference>
<reference evidence="20 21" key="3">
    <citation type="journal article" date="2023" name="Nat. Commun.">
        <title>Structures of Tetrahymena thermophila respiratory megacomplexes on the tubular mitochondrial cristae.</title>
        <authorList>
            <person name="Han F."/>
            <person name="Hu Y."/>
            <person name="Wu M."/>
            <person name="He Z."/>
            <person name="Tian H."/>
            <person name="Zhou L."/>
        </authorList>
    </citation>
    <scope>STRUCTURE BY ELECTRON MICROSCOPY (2.96 ANGSTROMS)</scope>
</reference>
<dbReference type="GO" id="GO:0005739">
    <property type="term" value="C:mitochondrion"/>
    <property type="evidence" value="ECO:0007669"/>
    <property type="project" value="UniProtKB-SubCell"/>
</dbReference>
<dbReference type="GeneID" id="7844956"/>
<keyword evidence="4 13" id="KW-0596">Phosphopantetheine</keyword>
<proteinExistence type="evidence at protein level"/>
<keyword evidence="10" id="KW-0443">Lipid metabolism</keyword>
<comment type="subcellular location">
    <subcellularLocation>
        <location evidence="1">Mitochondrion</location>
    </subcellularLocation>
</comment>
<keyword evidence="6" id="KW-0597">Phosphoprotein</keyword>
<evidence type="ECO:0000256" key="8">
    <source>
        <dbReference type="ARBA" id="ARBA00022946"/>
    </source>
</evidence>
<dbReference type="GO" id="GO:0000036">
    <property type="term" value="F:acyl carrier activity"/>
    <property type="evidence" value="ECO:0007669"/>
    <property type="project" value="TreeGrafter"/>
</dbReference>
<evidence type="ECO:0000256" key="9">
    <source>
        <dbReference type="ARBA" id="ARBA00022982"/>
    </source>
</evidence>
<evidence type="ECO:0000256" key="2">
    <source>
        <dbReference type="ARBA" id="ARBA00010930"/>
    </source>
</evidence>
<evidence type="ECO:0000256" key="5">
    <source>
        <dbReference type="ARBA" id="ARBA00022516"/>
    </source>
</evidence>
<comment type="similarity">
    <text evidence="2">Belongs to the acyl carrier protein (ACP) family.</text>
</comment>
<dbReference type="EMDB" id="EMD-16184"/>
<evidence type="ECO:0000313" key="16">
    <source>
        <dbReference type="Proteomes" id="UP000009168"/>
    </source>
</evidence>
<evidence type="ECO:0007829" key="21">
    <source>
        <dbReference type="PDB" id="8GZU"/>
    </source>
</evidence>
<keyword evidence="8" id="KW-0809">Transit peptide</keyword>
<dbReference type="EMDB" id="EMD-15865"/>
<organism evidence="15 16">
    <name type="scientific">Tetrahymena thermophila (strain SB210)</name>
    <dbReference type="NCBI Taxonomy" id="312017"/>
    <lineage>
        <taxon>Eukaryota</taxon>
        <taxon>Sar</taxon>
        <taxon>Alveolata</taxon>
        <taxon>Ciliophora</taxon>
        <taxon>Intramacronucleata</taxon>
        <taxon>Oligohymenophorea</taxon>
        <taxon>Hymenostomatida</taxon>
        <taxon>Tetrahymenina</taxon>
        <taxon>Tetrahymenidae</taxon>
        <taxon>Tetrahymena</taxon>
    </lineage>
</organism>
<reference evidence="16" key="1">
    <citation type="journal article" date="2006" name="PLoS Biol.">
        <title>Macronuclear genome sequence of the ciliate Tetrahymena thermophila, a model eukaryote.</title>
        <authorList>
            <person name="Eisen J.A."/>
            <person name="Coyne R.S."/>
            <person name="Wu M."/>
            <person name="Wu D."/>
            <person name="Thiagarajan M."/>
            <person name="Wortman J.R."/>
            <person name="Badger J.H."/>
            <person name="Ren Q."/>
            <person name="Amedeo P."/>
            <person name="Jones K.M."/>
            <person name="Tallon L.J."/>
            <person name="Delcher A.L."/>
            <person name="Salzberg S.L."/>
            <person name="Silva J.C."/>
            <person name="Haas B.J."/>
            <person name="Majoros W.H."/>
            <person name="Farzad M."/>
            <person name="Carlton J.M."/>
            <person name="Smith R.K. Jr."/>
            <person name="Garg J."/>
            <person name="Pearlman R.E."/>
            <person name="Karrer K.M."/>
            <person name="Sun L."/>
            <person name="Manning G."/>
            <person name="Elde N.C."/>
            <person name="Turkewitz A.P."/>
            <person name="Asai D.J."/>
            <person name="Wilkes D.E."/>
            <person name="Wang Y."/>
            <person name="Cai H."/>
            <person name="Collins K."/>
            <person name="Stewart B.A."/>
            <person name="Lee S.R."/>
            <person name="Wilamowska K."/>
            <person name="Weinberg Z."/>
            <person name="Ruzzo W.L."/>
            <person name="Wloga D."/>
            <person name="Gaertig J."/>
            <person name="Frankel J."/>
            <person name="Tsao C.-C."/>
            <person name="Gorovsky M.A."/>
            <person name="Keeling P.J."/>
            <person name="Waller R.F."/>
            <person name="Patron N.J."/>
            <person name="Cherry J.M."/>
            <person name="Stover N.A."/>
            <person name="Krieger C.J."/>
            <person name="del Toro C."/>
            <person name="Ryder H.F."/>
            <person name="Williamson S.C."/>
            <person name="Barbeau R.A."/>
            <person name="Hamilton E.P."/>
            <person name="Orias E."/>
        </authorList>
    </citation>
    <scope>NUCLEOTIDE SEQUENCE [LARGE SCALE GENOMIC DNA]</scope>
    <source>
        <strain evidence="16">SB210</strain>
    </source>
</reference>
<protein>
    <recommendedName>
        <fullName evidence="13">Acyl carrier protein</fullName>
    </recommendedName>
</protein>
<dbReference type="EMDB" id="EMD-25882"/>
<evidence type="ECO:0007829" key="18">
    <source>
        <dbReference type="PDB" id="8B6F"/>
    </source>
</evidence>
<dbReference type="PROSITE" id="PS50075">
    <property type="entry name" value="CARRIER"/>
    <property type="match status" value="1"/>
</dbReference>
<dbReference type="PDB" id="8GZU">
    <property type="method" value="EM"/>
    <property type="resolution" value="4.18 A"/>
    <property type="chains" value="AC/ac=1-133"/>
</dbReference>
<reference evidence="18 19" key="4">
    <citation type="journal article" date="2023" name="Nature">
        <title>Structural basis of mitochondrial membrane bending by the I-II-III&lt;sub&gt;2&lt;/sub&gt;-IV&lt;sub&gt;2&lt;/sub&gt; supercomplex.</title>
        <authorList>
            <person name="Muhleip A."/>
            <person name="Flygaard R.K."/>
            <person name="Baradaran R."/>
            <person name="Haapanen O."/>
            <person name="Gruhl T."/>
            <person name="Tobiasson V."/>
            <person name="Marechal A."/>
            <person name="Sharma V."/>
            <person name="Amunts A."/>
        </authorList>
    </citation>
    <scope>STRUCTURE BY ELECTRON MICROSCOPY (2.80 ANGSTROMS)</scope>
</reference>
<evidence type="ECO:0000256" key="12">
    <source>
        <dbReference type="ARBA" id="ARBA00023160"/>
    </source>
</evidence>
<dbReference type="PANTHER" id="PTHR20863:SF28">
    <property type="entry name" value="ACYL CARRIER PROTEIN, MITOCHONDRIAL"/>
    <property type="match status" value="1"/>
</dbReference>
<name>I7MD12_TETTS</name>
<evidence type="ECO:0000256" key="6">
    <source>
        <dbReference type="ARBA" id="ARBA00022553"/>
    </source>
</evidence>